<evidence type="ECO:0000313" key="4">
    <source>
        <dbReference type="Proteomes" id="UP001107960"/>
    </source>
</evidence>
<evidence type="ECO:0000313" key="2">
    <source>
        <dbReference type="EMBL" id="MCC9034436.1"/>
    </source>
</evidence>
<gene>
    <name evidence="1" type="ORF">IEW27_09815</name>
    <name evidence="2" type="ORF">LNP80_09220</name>
</gene>
<evidence type="ECO:0000313" key="1">
    <source>
        <dbReference type="EMBL" id="MBD3904888.1"/>
    </source>
</evidence>
<sequence length="218" mass="25429">MMKLINAIKIPPLRYPKETHDLPESSDYPDPDEWFRKWEEAVSKLNIDFHAIQKDSYLVDIQTIDDENLQIILETNLQEIDWEGFEEQMIAFDGGIVLKDDSQVLIIPTCCGDIGNIKEWEKIVNNKTVDWSDLWIGHPAVFYKKEKGKVQFSDYSDVNLSELVDIKAIFEIDESELKNELEKVKQHQINFKNRISNILQKMNIKNAEKISKLMTGIE</sequence>
<dbReference type="Proteomes" id="UP000603715">
    <property type="component" value="Unassembled WGS sequence"/>
</dbReference>
<reference evidence="1" key="3">
    <citation type="submission" date="2024-05" db="EMBL/GenBank/DDBJ databases">
        <title>Description of novel Chryseobacterium sp. strain C-2.</title>
        <authorList>
            <person name="Saticioglu I.B."/>
        </authorList>
    </citation>
    <scope>NUCLEOTIDE SEQUENCE</scope>
    <source>
        <strain evidence="1">C-2</strain>
    </source>
</reference>
<proteinExistence type="predicted"/>
<reference evidence="2" key="1">
    <citation type="submission" date="2021-11" db="EMBL/GenBank/DDBJ databases">
        <title>Description of novel Chryseobacterium species.</title>
        <authorList>
            <person name="Saticioglu I.B."/>
            <person name="Ay H."/>
            <person name="Altun S."/>
            <person name="Duman M."/>
        </authorList>
    </citation>
    <scope>NUCLEOTIDE SEQUENCE</scope>
    <source>
        <strain evidence="2">C-39</strain>
    </source>
</reference>
<name>A0A9Q3UV91_9FLAO</name>
<organism evidence="2 4">
    <name type="scientific">Chryseobacterium muglaense</name>
    <dbReference type="NCBI Taxonomy" id="2893752"/>
    <lineage>
        <taxon>Bacteria</taxon>
        <taxon>Pseudomonadati</taxon>
        <taxon>Bacteroidota</taxon>
        <taxon>Flavobacteriia</taxon>
        <taxon>Flavobacteriales</taxon>
        <taxon>Weeksellaceae</taxon>
        <taxon>Chryseobacterium group</taxon>
        <taxon>Chryseobacterium</taxon>
    </lineage>
</organism>
<reference evidence="3" key="2">
    <citation type="submission" date="2023-07" db="EMBL/GenBank/DDBJ databases">
        <title>Description of novel Chryseobacterium sp. strain C-2.</title>
        <authorList>
            <person name="Saticioglu I.B."/>
        </authorList>
    </citation>
    <scope>NUCLEOTIDE SEQUENCE [LARGE SCALE GENOMIC DNA]</scope>
    <source>
        <strain evidence="3">C-2</strain>
    </source>
</reference>
<protein>
    <submittedName>
        <fullName evidence="2">Uncharacterized protein</fullName>
    </submittedName>
</protein>
<comment type="caution">
    <text evidence="2">The sequence shown here is derived from an EMBL/GenBank/DDBJ whole genome shotgun (WGS) entry which is preliminary data.</text>
</comment>
<dbReference type="EMBL" id="JAJJML010000001">
    <property type="protein sequence ID" value="MCC9034436.1"/>
    <property type="molecule type" value="Genomic_DNA"/>
</dbReference>
<dbReference type="AlphaFoldDB" id="A0A9Q3UV91"/>
<evidence type="ECO:0000313" key="3">
    <source>
        <dbReference type="Proteomes" id="UP000603715"/>
    </source>
</evidence>
<dbReference type="Proteomes" id="UP001107960">
    <property type="component" value="Unassembled WGS sequence"/>
</dbReference>
<keyword evidence="3" id="KW-1185">Reference proteome</keyword>
<accession>A0A9Q3UV91</accession>
<dbReference type="RefSeq" id="WP_191179414.1">
    <property type="nucleotide sequence ID" value="NZ_JACXXP010000009.1"/>
</dbReference>
<dbReference type="EMBL" id="JACXXP010000009">
    <property type="protein sequence ID" value="MBD3904888.1"/>
    <property type="molecule type" value="Genomic_DNA"/>
</dbReference>